<evidence type="ECO:0000313" key="3">
    <source>
        <dbReference type="Proteomes" id="UP000290289"/>
    </source>
</evidence>
<name>A0A498KS68_MALDO</name>
<dbReference type="PANTHER" id="PTHR45844:SF17">
    <property type="entry name" value="TRANSCRIPTION FACTOR BHLH131"/>
    <property type="match status" value="1"/>
</dbReference>
<gene>
    <name evidence="2" type="ORF">DVH24_014449</name>
</gene>
<comment type="caution">
    <text evidence="2">The sequence shown here is derived from an EMBL/GenBank/DDBJ whole genome shotgun (WGS) entry which is preliminary data.</text>
</comment>
<organism evidence="2 3">
    <name type="scientific">Malus domestica</name>
    <name type="common">Apple</name>
    <name type="synonym">Pyrus malus</name>
    <dbReference type="NCBI Taxonomy" id="3750"/>
    <lineage>
        <taxon>Eukaryota</taxon>
        <taxon>Viridiplantae</taxon>
        <taxon>Streptophyta</taxon>
        <taxon>Embryophyta</taxon>
        <taxon>Tracheophyta</taxon>
        <taxon>Spermatophyta</taxon>
        <taxon>Magnoliopsida</taxon>
        <taxon>eudicotyledons</taxon>
        <taxon>Gunneridae</taxon>
        <taxon>Pentapetalae</taxon>
        <taxon>rosids</taxon>
        <taxon>fabids</taxon>
        <taxon>Rosales</taxon>
        <taxon>Rosaceae</taxon>
        <taxon>Amygdaloideae</taxon>
        <taxon>Maleae</taxon>
        <taxon>Malus</taxon>
    </lineage>
</organism>
<protein>
    <submittedName>
        <fullName evidence="2">Uncharacterized protein</fullName>
    </submittedName>
</protein>
<dbReference type="GO" id="GO:0003677">
    <property type="term" value="F:DNA binding"/>
    <property type="evidence" value="ECO:0007669"/>
    <property type="project" value="UniProtKB-KW"/>
</dbReference>
<reference evidence="2 3" key="1">
    <citation type="submission" date="2018-10" db="EMBL/GenBank/DDBJ databases">
        <title>A high-quality apple genome assembly.</title>
        <authorList>
            <person name="Hu J."/>
        </authorList>
    </citation>
    <scope>NUCLEOTIDE SEQUENCE [LARGE SCALE GENOMIC DNA]</scope>
    <source>
        <strain evidence="3">cv. HFTH1</strain>
        <tissue evidence="2">Young leaf</tissue>
    </source>
</reference>
<sequence>MKAFEAGQWFGLKVGTWKGRVKARKGNLVSGLKVRLSSRAEVEAACRGGDRRDECVLPGGVDKLSIEQCEGEKEGLVKATCSCEDRPGLKSEMTRAPSCVKGRVVRAEMVTVGGRSKNAVWLQRLGGGNEGVVALKRALKMVADRPVLPRNVSKKLPFPR</sequence>
<accession>A0A498KS68</accession>
<dbReference type="AlphaFoldDB" id="A0A498KS68"/>
<dbReference type="InterPro" id="IPR045847">
    <property type="entry name" value="AIG1-like"/>
</dbReference>
<keyword evidence="1" id="KW-0238">DNA-binding</keyword>
<dbReference type="GO" id="GO:0003700">
    <property type="term" value="F:DNA-binding transcription factor activity"/>
    <property type="evidence" value="ECO:0007669"/>
    <property type="project" value="InterPro"/>
</dbReference>
<evidence type="ECO:0000313" key="2">
    <source>
        <dbReference type="EMBL" id="RXI07883.1"/>
    </source>
</evidence>
<dbReference type="STRING" id="3750.A0A498KS68"/>
<keyword evidence="3" id="KW-1185">Reference proteome</keyword>
<dbReference type="PANTHER" id="PTHR45844">
    <property type="entry name" value="TRANSCRIPTION FACTOR BHLH30"/>
    <property type="match status" value="1"/>
</dbReference>
<evidence type="ECO:0000256" key="1">
    <source>
        <dbReference type="ARBA" id="ARBA00023125"/>
    </source>
</evidence>
<proteinExistence type="predicted"/>
<dbReference type="EMBL" id="RDQH01000327">
    <property type="protein sequence ID" value="RXI07883.1"/>
    <property type="molecule type" value="Genomic_DNA"/>
</dbReference>
<dbReference type="Proteomes" id="UP000290289">
    <property type="component" value="Chromosome 1"/>
</dbReference>